<dbReference type="AlphaFoldDB" id="A0AAV7U7W4"/>
<dbReference type="Proteomes" id="UP001066276">
    <property type="component" value="Chromosome 3_1"/>
</dbReference>
<evidence type="ECO:0000313" key="2">
    <source>
        <dbReference type="EMBL" id="KAJ1184451.1"/>
    </source>
</evidence>
<reference evidence="2" key="1">
    <citation type="journal article" date="2022" name="bioRxiv">
        <title>Sequencing and chromosome-scale assembly of the giantPleurodeles waltlgenome.</title>
        <authorList>
            <person name="Brown T."/>
            <person name="Elewa A."/>
            <person name="Iarovenko S."/>
            <person name="Subramanian E."/>
            <person name="Araus A.J."/>
            <person name="Petzold A."/>
            <person name="Susuki M."/>
            <person name="Suzuki K.-i.T."/>
            <person name="Hayashi T."/>
            <person name="Toyoda A."/>
            <person name="Oliveira C."/>
            <person name="Osipova E."/>
            <person name="Leigh N.D."/>
            <person name="Simon A."/>
            <person name="Yun M.H."/>
        </authorList>
    </citation>
    <scope>NUCLEOTIDE SEQUENCE</scope>
    <source>
        <strain evidence="2">20211129_DDA</strain>
        <tissue evidence="2">Liver</tissue>
    </source>
</reference>
<gene>
    <name evidence="2" type="ORF">NDU88_001257</name>
</gene>
<proteinExistence type="predicted"/>
<evidence type="ECO:0000256" key="1">
    <source>
        <dbReference type="SAM" id="MobiDB-lite"/>
    </source>
</evidence>
<keyword evidence="3" id="KW-1185">Reference proteome</keyword>
<evidence type="ECO:0000313" key="3">
    <source>
        <dbReference type="Proteomes" id="UP001066276"/>
    </source>
</evidence>
<comment type="caution">
    <text evidence="2">The sequence shown here is derived from an EMBL/GenBank/DDBJ whole genome shotgun (WGS) entry which is preliminary data.</text>
</comment>
<name>A0AAV7U7W4_PLEWA</name>
<organism evidence="2 3">
    <name type="scientific">Pleurodeles waltl</name>
    <name type="common">Iberian ribbed newt</name>
    <dbReference type="NCBI Taxonomy" id="8319"/>
    <lineage>
        <taxon>Eukaryota</taxon>
        <taxon>Metazoa</taxon>
        <taxon>Chordata</taxon>
        <taxon>Craniata</taxon>
        <taxon>Vertebrata</taxon>
        <taxon>Euteleostomi</taxon>
        <taxon>Amphibia</taxon>
        <taxon>Batrachia</taxon>
        <taxon>Caudata</taxon>
        <taxon>Salamandroidea</taxon>
        <taxon>Salamandridae</taxon>
        <taxon>Pleurodelinae</taxon>
        <taxon>Pleurodeles</taxon>
    </lineage>
</organism>
<sequence>MSRCPACSSLVLPADPCGTARIPGALHNLPQGRRSASGVPCPAAGIGGERKSPTLRARWGEGEQAALSADPHNRETPSGTPLSPCFGSSRPGPSATPMPSQTPRAFVERPRCRGRRLPHGPRSGPITASQLVAPLSPWKQLSPWAKFHCIYALFAGPGAPYRILFMGQSQSSR</sequence>
<accession>A0AAV7U7W4</accession>
<protein>
    <submittedName>
        <fullName evidence="2">Uncharacterized protein</fullName>
    </submittedName>
</protein>
<feature type="region of interest" description="Disordered" evidence="1">
    <location>
        <begin position="22"/>
        <end position="105"/>
    </location>
</feature>
<dbReference type="EMBL" id="JANPWB010000005">
    <property type="protein sequence ID" value="KAJ1184451.1"/>
    <property type="molecule type" value="Genomic_DNA"/>
</dbReference>